<dbReference type="EMBL" id="MN739194">
    <property type="protein sequence ID" value="QHS93003.1"/>
    <property type="molecule type" value="Genomic_DNA"/>
</dbReference>
<feature type="region of interest" description="Disordered" evidence="1">
    <location>
        <begin position="92"/>
        <end position="141"/>
    </location>
</feature>
<protein>
    <submittedName>
        <fullName evidence="2">Uncharacterized protein</fullName>
    </submittedName>
</protein>
<name>A0A6C0BP23_9ZZZZ</name>
<reference evidence="2" key="1">
    <citation type="journal article" date="2020" name="Nature">
        <title>Giant virus diversity and host interactions through global metagenomics.</title>
        <authorList>
            <person name="Schulz F."/>
            <person name="Roux S."/>
            <person name="Paez-Espino D."/>
            <person name="Jungbluth S."/>
            <person name="Walsh D.A."/>
            <person name="Denef V.J."/>
            <person name="McMahon K.D."/>
            <person name="Konstantinidis K.T."/>
            <person name="Eloe-Fadrosh E.A."/>
            <person name="Kyrpides N.C."/>
            <person name="Woyke T."/>
        </authorList>
    </citation>
    <scope>NUCLEOTIDE SEQUENCE</scope>
    <source>
        <strain evidence="2">GVMAG-M-3300017651-5</strain>
    </source>
</reference>
<dbReference type="AlphaFoldDB" id="A0A6C0BP23"/>
<proteinExistence type="predicted"/>
<sequence>MEDSQTQADIIAREIRALGLQDFDLTLLVLSPDGSKVVAQVRSTQDIPPLLKGMATRVTTEGRMTVLDVDVDTICPGGVCYITGMDRPSFQVNQGPYGGQINRNQQVSRNPQPFNTHNNHTSSDIPQPSKVNRSNQPAEVAKPVRRYNPPSLQDIQNAQMNTDVNPMNTQPMQSGMNVQSMQQNMNLAQSNMYEQPIQQHRPNPPIQNSVTSPGRSPTIITGYVSHRGVTFNTLEELPRSYNGKDKNALVRGTANSVNSGIFTYISGKWNKCQINGRCLFYDVQMKKLYSVNPLDSVRDAAPSVKDLEIPVFDGDMLLDGNYGQIYVHVGGKWHCDDRCNIRENSRNVSRSLTIDRSMVVPSSVTHLFVNPSGSHITITLPSTDNYTKYETDEGVITEMNPVTISNIGTTDITIIPSDGDSFYGKQKTTKLVRKQITKFIACSNTWFVAAS</sequence>
<evidence type="ECO:0000313" key="2">
    <source>
        <dbReference type="EMBL" id="QHS93003.1"/>
    </source>
</evidence>
<feature type="compositionally biased region" description="Polar residues" evidence="1">
    <location>
        <begin position="101"/>
        <end position="137"/>
    </location>
</feature>
<organism evidence="2">
    <name type="scientific">viral metagenome</name>
    <dbReference type="NCBI Taxonomy" id="1070528"/>
    <lineage>
        <taxon>unclassified sequences</taxon>
        <taxon>metagenomes</taxon>
        <taxon>organismal metagenomes</taxon>
    </lineage>
</organism>
<evidence type="ECO:0000256" key="1">
    <source>
        <dbReference type="SAM" id="MobiDB-lite"/>
    </source>
</evidence>
<accession>A0A6C0BP23</accession>